<comment type="function">
    <text evidence="4">Catalyzes the release of premature peptidyl moieties from peptidyl-tRNA molecules trapped in stalled 50S ribosomal subunits, and thus maintains levels of free tRNAs and 50S ribosomes.</text>
</comment>
<dbReference type="InterPro" id="IPR001328">
    <property type="entry name" value="Pept_tRNA_hydro"/>
</dbReference>
<feature type="active site" description="Proton acceptor" evidence="4">
    <location>
        <position position="23"/>
    </location>
</feature>
<dbReference type="EMBL" id="JANQAO010000003">
    <property type="protein sequence ID" value="MDM5147991.1"/>
    <property type="molecule type" value="Genomic_DNA"/>
</dbReference>
<dbReference type="SUPFAM" id="SSF53178">
    <property type="entry name" value="Peptidyl-tRNA hydrolase-like"/>
    <property type="match status" value="1"/>
</dbReference>
<keyword evidence="1 4" id="KW-0820">tRNA-binding</keyword>
<gene>
    <name evidence="4 5" type="primary">pth</name>
    <name evidence="5" type="ORF">NQX30_06370</name>
</gene>
<evidence type="ECO:0000256" key="3">
    <source>
        <dbReference type="ARBA" id="ARBA00022884"/>
    </source>
</evidence>
<feature type="binding site" evidence="4">
    <location>
        <position position="65"/>
    </location>
    <ligand>
        <name>tRNA</name>
        <dbReference type="ChEBI" id="CHEBI:17843"/>
    </ligand>
</feature>
<evidence type="ECO:0000256" key="4">
    <source>
        <dbReference type="HAMAP-Rule" id="MF_00083"/>
    </source>
</evidence>
<evidence type="ECO:0000313" key="6">
    <source>
        <dbReference type="Proteomes" id="UP001168167"/>
    </source>
</evidence>
<feature type="site" description="Stabilizes the basic form of H active site to accept a proton" evidence="4">
    <location>
        <position position="90"/>
    </location>
</feature>
<feature type="binding site" evidence="4">
    <location>
        <position position="63"/>
    </location>
    <ligand>
        <name>tRNA</name>
        <dbReference type="ChEBI" id="CHEBI:17843"/>
    </ligand>
</feature>
<dbReference type="EC" id="3.1.1.29" evidence="4"/>
<sequence length="188" mass="19996">MHFSPALVVGLGNPGAQYAATRHNAGFWFMHMLADGAPFSVKSSLHGDLAVTAGCRLLRPATFMNHSGCATAAVANYFKIPPAAILVVHDEVALPAGTARLKFGGGHAGHNGLADISKALDSRDYWRLRLGVGAPPVGDTLADYVLRCPPAVEREAVDAAIDRVLSIWPSIAVGDYENAMLWLHTQEK</sequence>
<dbReference type="Gene3D" id="3.40.50.1470">
    <property type="entry name" value="Peptidyl-tRNA hydrolase"/>
    <property type="match status" value="1"/>
</dbReference>
<dbReference type="Proteomes" id="UP001168167">
    <property type="component" value="Unassembled WGS sequence"/>
</dbReference>
<protein>
    <recommendedName>
        <fullName evidence="4">Peptidyl-tRNA hydrolase</fullName>
        <shortName evidence="4">Pth</shortName>
        <ecNumber evidence="4">3.1.1.29</ecNumber>
    </recommendedName>
</protein>
<keyword evidence="2 4" id="KW-0378">Hydrolase</keyword>
<organism evidence="5 6">
    <name type="scientific">Candidatus Doriopsillibacter californiensis</name>
    <dbReference type="NCBI Taxonomy" id="2970740"/>
    <lineage>
        <taxon>Bacteria</taxon>
        <taxon>Pseudomonadati</taxon>
        <taxon>Pseudomonadota</taxon>
        <taxon>Gammaproteobacteria</taxon>
        <taxon>Candidatus Tethybacterales</taxon>
        <taxon>Candidatus Persebacteraceae</taxon>
        <taxon>Candidatus Doriopsillibacter</taxon>
    </lineage>
</organism>
<comment type="subcellular location">
    <subcellularLocation>
        <location evidence="4">Cytoplasm</location>
    </subcellularLocation>
</comment>
<dbReference type="PANTHER" id="PTHR17224:SF1">
    <property type="entry name" value="PEPTIDYL-TRNA HYDROLASE"/>
    <property type="match status" value="1"/>
</dbReference>
<dbReference type="Pfam" id="PF01195">
    <property type="entry name" value="Pept_tRNA_hydro"/>
    <property type="match status" value="1"/>
</dbReference>
<keyword evidence="6" id="KW-1185">Reference proteome</keyword>
<comment type="catalytic activity">
    <reaction evidence="4">
        <text>an N-acyl-L-alpha-aminoacyl-tRNA + H2O = an N-acyl-L-amino acid + a tRNA + H(+)</text>
        <dbReference type="Rhea" id="RHEA:54448"/>
        <dbReference type="Rhea" id="RHEA-COMP:10123"/>
        <dbReference type="Rhea" id="RHEA-COMP:13883"/>
        <dbReference type="ChEBI" id="CHEBI:15377"/>
        <dbReference type="ChEBI" id="CHEBI:15378"/>
        <dbReference type="ChEBI" id="CHEBI:59874"/>
        <dbReference type="ChEBI" id="CHEBI:78442"/>
        <dbReference type="ChEBI" id="CHEBI:138191"/>
        <dbReference type="EC" id="3.1.1.29"/>
    </reaction>
</comment>
<evidence type="ECO:0000256" key="2">
    <source>
        <dbReference type="ARBA" id="ARBA00022801"/>
    </source>
</evidence>
<comment type="similarity">
    <text evidence="4">Belongs to the PTH family.</text>
</comment>
<dbReference type="HAMAP" id="MF_00083">
    <property type="entry name" value="Pept_tRNA_hydro_bact"/>
    <property type="match status" value="1"/>
</dbReference>
<proteinExistence type="inferred from homology"/>
<evidence type="ECO:0000313" key="5">
    <source>
        <dbReference type="EMBL" id="MDM5147991.1"/>
    </source>
</evidence>
<comment type="function">
    <text evidence="4">Hydrolyzes ribosome-free peptidyl-tRNAs (with 1 or more amino acids incorporated), which drop off the ribosome during protein synthesis, or as a result of ribosome stalling.</text>
</comment>
<evidence type="ECO:0000256" key="1">
    <source>
        <dbReference type="ARBA" id="ARBA00022555"/>
    </source>
</evidence>
<keyword evidence="3 4" id="KW-0694">RNA-binding</keyword>
<dbReference type="NCBIfam" id="TIGR00447">
    <property type="entry name" value="pth"/>
    <property type="match status" value="1"/>
</dbReference>
<reference evidence="5" key="1">
    <citation type="submission" date="2022-08" db="EMBL/GenBank/DDBJ databases">
        <authorList>
            <person name="Dzunkova M."/>
            <person name="La Clair J."/>
            <person name="Tyml T."/>
            <person name="Doud D."/>
            <person name="Schulz F."/>
            <person name="Piquer S."/>
            <person name="Porcel Sanchis D."/>
            <person name="Osborn A."/>
            <person name="Robinson D."/>
            <person name="Louie K.B."/>
            <person name="Bowen B.P."/>
            <person name="Bowers R."/>
            <person name="Lee J."/>
            <person name="Arnau Llombart V."/>
            <person name="Diaz Villanueva W."/>
            <person name="Gosliner T."/>
            <person name="Northen T."/>
            <person name="Cheng J.-F."/>
            <person name="Burkart M.D."/>
            <person name="Woyke T."/>
        </authorList>
    </citation>
    <scope>NUCLEOTIDE SEQUENCE</scope>
    <source>
        <strain evidence="5">Df01</strain>
    </source>
</reference>
<dbReference type="PANTHER" id="PTHR17224">
    <property type="entry name" value="PEPTIDYL-TRNA HYDROLASE"/>
    <property type="match status" value="1"/>
</dbReference>
<comment type="subunit">
    <text evidence="4">Monomer.</text>
</comment>
<feature type="binding site" evidence="4">
    <location>
        <position position="111"/>
    </location>
    <ligand>
        <name>tRNA</name>
        <dbReference type="ChEBI" id="CHEBI:17843"/>
    </ligand>
</feature>
<keyword evidence="4" id="KW-0963">Cytoplasm</keyword>
<dbReference type="GO" id="GO:0004045">
    <property type="term" value="F:peptidyl-tRNA hydrolase activity"/>
    <property type="evidence" value="ECO:0007669"/>
    <property type="project" value="UniProtKB-EC"/>
</dbReference>
<dbReference type="InterPro" id="IPR036416">
    <property type="entry name" value="Pept_tRNA_hydro_sf"/>
</dbReference>
<reference evidence="5" key="2">
    <citation type="journal article" date="2023" name="Microbiome">
        <title>Synthase-selected sorting approach identifies a beta-lactone synthase in a nudibranch symbiotic bacterium.</title>
        <authorList>
            <person name="Dzunkova M."/>
            <person name="La Clair J.J."/>
            <person name="Tyml T."/>
            <person name="Doud D."/>
            <person name="Schulz F."/>
            <person name="Piquer-Esteban S."/>
            <person name="Porcel Sanchis D."/>
            <person name="Osborn A."/>
            <person name="Robinson D."/>
            <person name="Louie K.B."/>
            <person name="Bowen B.P."/>
            <person name="Bowers R.M."/>
            <person name="Lee J."/>
            <person name="Arnau V."/>
            <person name="Diaz-Villanueva W."/>
            <person name="Stepanauskas R."/>
            <person name="Gosliner T."/>
            <person name="Date S.V."/>
            <person name="Northen T.R."/>
            <person name="Cheng J.F."/>
            <person name="Burkart M.D."/>
            <person name="Woyke T."/>
        </authorList>
    </citation>
    <scope>NUCLEOTIDE SEQUENCE</scope>
    <source>
        <strain evidence="5">Df01</strain>
    </source>
</reference>
<accession>A0ABT7QMY9</accession>
<feature type="site" description="Discriminates between blocked and unblocked aminoacyl-tRNA" evidence="4">
    <location>
        <position position="13"/>
    </location>
</feature>
<feature type="binding site" evidence="4">
    <location>
        <position position="18"/>
    </location>
    <ligand>
        <name>tRNA</name>
        <dbReference type="ChEBI" id="CHEBI:17843"/>
    </ligand>
</feature>
<comment type="caution">
    <text evidence="5">The sequence shown here is derived from an EMBL/GenBank/DDBJ whole genome shotgun (WGS) entry which is preliminary data.</text>
</comment>
<dbReference type="CDD" id="cd00462">
    <property type="entry name" value="PTH"/>
    <property type="match status" value="1"/>
</dbReference>
<name>A0ABT7QMY9_9GAMM</name>